<evidence type="ECO:0008006" key="4">
    <source>
        <dbReference type="Google" id="ProtNLM"/>
    </source>
</evidence>
<comment type="caution">
    <text evidence="2">The sequence shown here is derived from an EMBL/GenBank/DDBJ whole genome shotgun (WGS) entry which is preliminary data.</text>
</comment>
<proteinExistence type="predicted"/>
<feature type="chain" id="PRO_5046041947" description="Porin" evidence="1">
    <location>
        <begin position="23"/>
        <end position="222"/>
    </location>
</feature>
<protein>
    <recommendedName>
        <fullName evidence="4">Porin</fullName>
    </recommendedName>
</protein>
<name>A0ABU9FV09_9VIBR</name>
<organism evidence="2 3">
    <name type="scientific">Vibrio echinoideorum</name>
    <dbReference type="NCBI Taxonomy" id="2100116"/>
    <lineage>
        <taxon>Bacteria</taxon>
        <taxon>Pseudomonadati</taxon>
        <taxon>Pseudomonadota</taxon>
        <taxon>Gammaproteobacteria</taxon>
        <taxon>Vibrionales</taxon>
        <taxon>Vibrionaceae</taxon>
        <taxon>Vibrio</taxon>
    </lineage>
</organism>
<evidence type="ECO:0000313" key="2">
    <source>
        <dbReference type="EMBL" id="MEL0609875.1"/>
    </source>
</evidence>
<evidence type="ECO:0000256" key="1">
    <source>
        <dbReference type="SAM" id="SignalP"/>
    </source>
</evidence>
<accession>A0ABU9FV09</accession>
<evidence type="ECO:0000313" key="3">
    <source>
        <dbReference type="Proteomes" id="UP001377160"/>
    </source>
</evidence>
<gene>
    <name evidence="2" type="ORF">V8Z71_16235</name>
</gene>
<feature type="signal peptide" evidence="1">
    <location>
        <begin position="1"/>
        <end position="22"/>
    </location>
</feature>
<dbReference type="RefSeq" id="WP_341635594.1">
    <property type="nucleotide sequence ID" value="NZ_JBANDX010000013.1"/>
</dbReference>
<dbReference type="Proteomes" id="UP001377160">
    <property type="component" value="Unassembled WGS sequence"/>
</dbReference>
<keyword evidence="3" id="KW-1185">Reference proteome</keyword>
<reference evidence="2 3" key="1">
    <citation type="submission" date="2024-02" db="EMBL/GenBank/DDBJ databases">
        <title>Bacteria isolated from the canopy kelp, Nereocystis luetkeana.</title>
        <authorList>
            <person name="Pfister C.A."/>
            <person name="Younker I.T."/>
            <person name="Light S.H."/>
        </authorList>
    </citation>
    <scope>NUCLEOTIDE SEQUENCE [LARGE SCALE GENOMIC DNA]</scope>
    <source>
        <strain evidence="2 3">TI.1.15</strain>
    </source>
</reference>
<keyword evidence="1" id="KW-0732">Signal</keyword>
<dbReference type="SUPFAM" id="SSF56935">
    <property type="entry name" value="Porins"/>
    <property type="match status" value="1"/>
</dbReference>
<sequence length="222" mass="24014">MKIQLVTLSSLFVLSFPGAVSASDMNIKEGSEKDLSIDKNYHSQDVRNVQSSIKAGYETIEDLDLLSVEGTYGINDKASVSLGYKQLGIDGYDETSDAMTLSGQYNVSNNVVIDGEWNISGDYDNLTVGGNYVADAGFGAWNVGANYSSGDASDGFDLEAGVLVPFGNMYYRGDFTYFLDSGYDSVFENALGWTNGNIDVNASVTMYELDDTSVGIEFGYLF</sequence>
<dbReference type="EMBL" id="JBANDX010000013">
    <property type="protein sequence ID" value="MEL0609875.1"/>
    <property type="molecule type" value="Genomic_DNA"/>
</dbReference>